<dbReference type="InterPro" id="IPR052642">
    <property type="entry name" value="CC-FHA_domain"/>
</dbReference>
<name>A0ABP0GTZ8_CLALP</name>
<feature type="coiled-coil region" evidence="1">
    <location>
        <begin position="936"/>
        <end position="991"/>
    </location>
</feature>
<dbReference type="InterPro" id="IPR008984">
    <property type="entry name" value="SMAD_FHA_dom_sf"/>
</dbReference>
<keyword evidence="1" id="KW-0175">Coiled coil</keyword>
<evidence type="ECO:0000256" key="1">
    <source>
        <dbReference type="SAM" id="Coils"/>
    </source>
</evidence>
<dbReference type="CDD" id="cd22700">
    <property type="entry name" value="FHA_FHAD1"/>
    <property type="match status" value="1"/>
</dbReference>
<evidence type="ECO:0000313" key="5">
    <source>
        <dbReference type="Proteomes" id="UP001642483"/>
    </source>
</evidence>
<evidence type="ECO:0000256" key="2">
    <source>
        <dbReference type="SAM" id="MobiDB-lite"/>
    </source>
</evidence>
<organism evidence="4 5">
    <name type="scientific">Clavelina lepadiformis</name>
    <name type="common">Light-bulb sea squirt</name>
    <name type="synonym">Ascidia lepadiformis</name>
    <dbReference type="NCBI Taxonomy" id="159417"/>
    <lineage>
        <taxon>Eukaryota</taxon>
        <taxon>Metazoa</taxon>
        <taxon>Chordata</taxon>
        <taxon>Tunicata</taxon>
        <taxon>Ascidiacea</taxon>
        <taxon>Aplousobranchia</taxon>
        <taxon>Clavelinidae</taxon>
        <taxon>Clavelina</taxon>
    </lineage>
</organism>
<feature type="coiled-coil region" evidence="1">
    <location>
        <begin position="1167"/>
        <end position="1236"/>
    </location>
</feature>
<evidence type="ECO:0000313" key="4">
    <source>
        <dbReference type="EMBL" id="CAK8695020.1"/>
    </source>
</evidence>
<dbReference type="PROSITE" id="PS50006">
    <property type="entry name" value="FHA_DOMAIN"/>
    <property type="match status" value="1"/>
</dbReference>
<dbReference type="PANTHER" id="PTHR18853">
    <property type="entry name" value="FORKHEAD-ASSOCIATED DOMAIN-CONTAINING PROTEIN 1-RELATED"/>
    <property type="match status" value="1"/>
</dbReference>
<feature type="domain" description="FHA" evidence="3">
    <location>
        <begin position="21"/>
        <end position="71"/>
    </location>
</feature>
<dbReference type="PANTHER" id="PTHR18853:SF10">
    <property type="entry name" value="FHA DOMAIN-CONTAINING PROTEIN"/>
    <property type="match status" value="1"/>
</dbReference>
<feature type="compositionally biased region" description="Basic and acidic residues" evidence="2">
    <location>
        <begin position="1335"/>
        <end position="1349"/>
    </location>
</feature>
<dbReference type="InterPro" id="IPR000253">
    <property type="entry name" value="FHA_dom"/>
</dbReference>
<dbReference type="Gene3D" id="2.60.200.20">
    <property type="match status" value="1"/>
</dbReference>
<gene>
    <name evidence="4" type="ORF">CVLEPA_LOCUS28326</name>
</gene>
<comment type="caution">
    <text evidence="4">The sequence shown here is derived from an EMBL/GenBank/DDBJ whole genome shotgun (WGS) entry which is preliminary data.</text>
</comment>
<dbReference type="Pfam" id="PF00498">
    <property type="entry name" value="FHA"/>
    <property type="match status" value="1"/>
</dbReference>
<accession>A0ABP0GTZ8</accession>
<dbReference type="EMBL" id="CAWYQH010000141">
    <property type="protein sequence ID" value="CAK8695020.1"/>
    <property type="molecule type" value="Genomic_DNA"/>
</dbReference>
<reference evidence="4 5" key="1">
    <citation type="submission" date="2024-02" db="EMBL/GenBank/DDBJ databases">
        <authorList>
            <person name="Daric V."/>
            <person name="Darras S."/>
        </authorList>
    </citation>
    <scope>NUCLEOTIDE SEQUENCE [LARGE SCALE GENOMIC DNA]</scope>
</reference>
<dbReference type="Proteomes" id="UP001642483">
    <property type="component" value="Unassembled WGS sequence"/>
</dbReference>
<protein>
    <recommendedName>
        <fullName evidence="3">FHA domain-containing protein</fullName>
    </recommendedName>
</protein>
<dbReference type="SUPFAM" id="SSF49879">
    <property type="entry name" value="SMAD/FHA domain"/>
    <property type="match status" value="1"/>
</dbReference>
<feature type="region of interest" description="Disordered" evidence="2">
    <location>
        <begin position="1255"/>
        <end position="1286"/>
    </location>
</feature>
<feature type="compositionally biased region" description="Polar residues" evidence="2">
    <location>
        <begin position="1319"/>
        <end position="1330"/>
    </location>
</feature>
<feature type="coiled-coil region" evidence="1">
    <location>
        <begin position="304"/>
        <end position="456"/>
    </location>
</feature>
<keyword evidence="5" id="KW-1185">Reference proteome</keyword>
<feature type="region of interest" description="Disordered" evidence="2">
    <location>
        <begin position="1318"/>
        <end position="1349"/>
    </location>
</feature>
<evidence type="ECO:0000259" key="3">
    <source>
        <dbReference type="PROSITE" id="PS50006"/>
    </source>
</evidence>
<feature type="coiled-coil region" evidence="1">
    <location>
        <begin position="1018"/>
        <end position="1065"/>
    </location>
</feature>
<feature type="coiled-coil region" evidence="1">
    <location>
        <begin position="632"/>
        <end position="839"/>
    </location>
</feature>
<proteinExistence type="predicted"/>
<sequence length="1349" mass="155745">MVRKGYLKSPSGINLLQQCKTTIGKGNCDVVIEDNSIDQQHAIIEYSINEDCFVLHDLNSAQGTYVNDCRVQNAAVRLAPGDVIRFGYTGKPYELQIDDASTMTKYLPVQQRPSWDSPIQIVVSSPRSERSSTLPLINLTSSAAMMTPQKSSCVYPHPPLHCRSYGPDATPQVSGHGTISFSNIDHKKSSQEDWLSSSNSNAEHIVREKETKIIQMGDEINRLALFEQESKRKDSTISCLREDLAHLQERLANEKQLTSTQVFQKLQAVEKEICSRRNEVAVLRQQLDATNTCLNSSPTLTAKLTDSEKKVHTLRQELDKSKREYGMSQGLVQSLQKEIQTKESVFNKMKAELDHLKKEFKKKDVQLSSMSSKFTRITEDRTKDDMIEALKKETKDLKIKLKTLESRATDQVGLLQTYKEEIVRFKSKTDEAANEKKHLITEHDDLKQKYYELQRKERILRVDLEQSQSRLDRFRMRILHTVYAAPGLNAPDDLQSTDDNVLVNDIKKLIAFRSDLKDQVHSLQNEMKALQSFKGDIDSSKETCTNALEDIIKHLSEKGHHSRVLKNQADLLSSLSLTDDNVSWIYKSFVTFLNCEIQWVSVLDEALQKAGYDISITDQNPSVYVNDLHRALDAEKEAHKNAMASYKDLESQHHKELQSNINKLLIEHEEKLNAEIERVRMEEKALYEESLKNAANVEEEKCFKALNEEREKIRSANLGIEQLQKLLLEKQSREGELESMIQQARENIEKHKNKEQMLQEELAELQRNFKLEMLSKTENFEQMKKNYETDIKQYKEEIHQHSITIVSMEKQVQALTKQYQDSENQLKNYLEKIKEAERRRNPTPPPQQMVDPDLAQQIQFLKSELLHANHEINMQQSTITALRRDLTGAQARISDMTGELSESQKRELEYNRNLCKNQETELNSIRQKLLKMSGLVDSQKDQIEKLHKELKEKDTLTLKQRTEAVEQKDNVKDLQHQLEQEKSKSDKQTQAKSTEGKITLELSSVGAQCRGDRHEEIIFRQREALAELRARIKALEQIRPPLPSQEQALQQVILLKKELAEIRAKQAIEEDRHFQAQMSLDKEVVDSHQQLRSATTQASIERTSREQLQNSLESSEKNYFDLLNSVSSLLGVNSLQGAGSMQHLPPDEREKLSQSRRMDCNQITSSVKSVIQQLDRKEQLLQGYEKDLGKLREAESFASHKSSRVEVLSRQLMEKAEEIDHLREALSQTNESLEIERRLNKSIKQRQTFYLENLDYRRPPPQGKSTYTSEFDSTKREMTKKKRNDKVKRKQYEINVLKQRVLGNERELCDTTARLINMGRSSQPGSSDEISNIYRLREKSREEDLLSET</sequence>
<dbReference type="SMART" id="SM00240">
    <property type="entry name" value="FHA"/>
    <property type="match status" value="1"/>
</dbReference>